<comment type="caution">
    <text evidence="2">The sequence shown here is derived from an EMBL/GenBank/DDBJ whole genome shotgun (WGS) entry which is preliminary data.</text>
</comment>
<proteinExistence type="predicted"/>
<gene>
    <name evidence="2" type="ORF">A6302_01651</name>
</gene>
<protein>
    <recommendedName>
        <fullName evidence="1">Four-carbon acid sugar kinase N-terminal domain-containing protein</fullName>
    </recommendedName>
</protein>
<organism evidence="2 3">
    <name type="scientific">Methylobrevis pamukkalensis</name>
    <dbReference type="NCBI Taxonomy" id="1439726"/>
    <lineage>
        <taxon>Bacteria</taxon>
        <taxon>Pseudomonadati</taxon>
        <taxon>Pseudomonadota</taxon>
        <taxon>Alphaproteobacteria</taxon>
        <taxon>Hyphomicrobiales</taxon>
        <taxon>Pleomorphomonadaceae</taxon>
        <taxon>Methylobrevis</taxon>
    </lineage>
</organism>
<evidence type="ECO:0000313" key="2">
    <source>
        <dbReference type="EMBL" id="ODN71017.1"/>
    </source>
</evidence>
<evidence type="ECO:0000313" key="3">
    <source>
        <dbReference type="Proteomes" id="UP000094622"/>
    </source>
</evidence>
<dbReference type="InterPro" id="IPR037051">
    <property type="entry name" value="4-carb_acid_sugar_kinase_N_sf"/>
</dbReference>
<accession>A0A1E3H3U3</accession>
<name>A0A1E3H3U3_9HYPH</name>
<dbReference type="EMBL" id="MCRJ01000032">
    <property type="protein sequence ID" value="ODN71017.1"/>
    <property type="molecule type" value="Genomic_DNA"/>
</dbReference>
<dbReference type="PATRIC" id="fig|1439726.3.peg.1743"/>
<dbReference type="Pfam" id="PF07005">
    <property type="entry name" value="SBD_N"/>
    <property type="match status" value="1"/>
</dbReference>
<dbReference type="AlphaFoldDB" id="A0A1E3H3U3"/>
<feature type="domain" description="Four-carbon acid sugar kinase N-terminal" evidence="1">
    <location>
        <begin position="19"/>
        <end position="146"/>
    </location>
</feature>
<dbReference type="Gene3D" id="3.40.50.10840">
    <property type="entry name" value="Putative sugar-binding, N-terminal domain"/>
    <property type="match status" value="1"/>
</dbReference>
<keyword evidence="3" id="KW-1185">Reference proteome</keyword>
<sequence length="210" mass="21552">MSPEDTLGRMRREAPLKVALVADDLTGALDSCVPFALAGLSVAVALRPDDIAAALATGAQVVGAVTASRAMQPGEAAVAARDVGRRLCAARPQIVFKKIDSRLKGNLVAETAALAEVFARGRAVIAPAVPDQGRFVVDGDVIGNGVGTRLGIAAAFAGLNLPFAIADTRSDADLDGVIDASHDHSETILVAPAALAPRLRGRLEPPAPRR</sequence>
<evidence type="ECO:0000259" key="1">
    <source>
        <dbReference type="Pfam" id="PF07005"/>
    </source>
</evidence>
<dbReference type="Proteomes" id="UP000094622">
    <property type="component" value="Unassembled WGS sequence"/>
</dbReference>
<reference evidence="2 3" key="1">
    <citation type="submission" date="2016-07" db="EMBL/GenBank/DDBJ databases">
        <title>Draft Genome Sequence of Methylobrevis pamukkalensis PK2.</title>
        <authorList>
            <person name="Vasilenko O.V."/>
            <person name="Doronina N.V."/>
            <person name="Shmareva M.N."/>
            <person name="Tarlachkov S.V."/>
            <person name="Mustakhimov I."/>
            <person name="Trotsenko Y.A."/>
        </authorList>
    </citation>
    <scope>NUCLEOTIDE SEQUENCE [LARGE SCALE GENOMIC DNA]</scope>
    <source>
        <strain evidence="2 3">PK2</strain>
    </source>
</reference>
<dbReference type="SUPFAM" id="SSF142764">
    <property type="entry name" value="YgbK-like"/>
    <property type="match status" value="1"/>
</dbReference>
<dbReference type="InterPro" id="IPR010737">
    <property type="entry name" value="4-carb_acid_sugar_kinase_N"/>
</dbReference>